<feature type="region of interest" description="Disordered" evidence="1">
    <location>
        <begin position="138"/>
        <end position="176"/>
    </location>
</feature>
<proteinExistence type="predicted"/>
<feature type="region of interest" description="Disordered" evidence="1">
    <location>
        <begin position="1"/>
        <end position="76"/>
    </location>
</feature>
<sequence length="176" mass="20602">MPPLRRSATPDDDWNLPVASSPTPPPQSKEPTPHGLFAELPPSSPDWSDDETHRVVFGKRSRRSAGTHVSTPNAPLRWKDKQRRMALMRSETLRRVAQERDARLEKRRHGRIRSAKYYSQHKETISARRKITRERNKSHLAAISESEREQIVEARRAKQREYARRSRERKKNNVVQ</sequence>
<feature type="compositionally biased region" description="Basic residues" evidence="1">
    <location>
        <begin position="56"/>
        <end position="65"/>
    </location>
</feature>
<comment type="caution">
    <text evidence="2">The sequence shown here is derived from an EMBL/GenBank/DDBJ whole genome shotgun (WGS) entry which is preliminary data.</text>
</comment>
<evidence type="ECO:0000313" key="2">
    <source>
        <dbReference type="EMBL" id="KAL0066250.1"/>
    </source>
</evidence>
<protein>
    <submittedName>
        <fullName evidence="2">Uncharacterized protein</fullName>
    </submittedName>
</protein>
<reference evidence="2 3" key="1">
    <citation type="submission" date="2024-05" db="EMBL/GenBank/DDBJ databases">
        <title>A draft genome resource for the thread blight pathogen Marasmius tenuissimus strain MS-2.</title>
        <authorList>
            <person name="Yulfo-Soto G.E."/>
            <person name="Baruah I.K."/>
            <person name="Amoako-Attah I."/>
            <person name="Bukari Y."/>
            <person name="Meinhardt L.W."/>
            <person name="Bailey B.A."/>
            <person name="Cohen S.P."/>
        </authorList>
    </citation>
    <scope>NUCLEOTIDE SEQUENCE [LARGE SCALE GENOMIC DNA]</scope>
    <source>
        <strain evidence="2 3">MS-2</strain>
    </source>
</reference>
<dbReference type="Proteomes" id="UP001437256">
    <property type="component" value="Unassembled WGS sequence"/>
</dbReference>
<keyword evidence="3" id="KW-1185">Reference proteome</keyword>
<organism evidence="2 3">
    <name type="scientific">Marasmius tenuissimus</name>
    <dbReference type="NCBI Taxonomy" id="585030"/>
    <lineage>
        <taxon>Eukaryota</taxon>
        <taxon>Fungi</taxon>
        <taxon>Dikarya</taxon>
        <taxon>Basidiomycota</taxon>
        <taxon>Agaricomycotina</taxon>
        <taxon>Agaricomycetes</taxon>
        <taxon>Agaricomycetidae</taxon>
        <taxon>Agaricales</taxon>
        <taxon>Marasmiineae</taxon>
        <taxon>Marasmiaceae</taxon>
        <taxon>Marasmius</taxon>
    </lineage>
</organism>
<dbReference type="EMBL" id="JBBXMP010000037">
    <property type="protein sequence ID" value="KAL0066250.1"/>
    <property type="molecule type" value="Genomic_DNA"/>
</dbReference>
<feature type="compositionally biased region" description="Basic residues" evidence="1">
    <location>
        <begin position="166"/>
        <end position="176"/>
    </location>
</feature>
<name>A0ABR2ZY46_9AGAR</name>
<feature type="compositionally biased region" description="Basic and acidic residues" evidence="1">
    <location>
        <begin position="145"/>
        <end position="165"/>
    </location>
</feature>
<evidence type="ECO:0000256" key="1">
    <source>
        <dbReference type="SAM" id="MobiDB-lite"/>
    </source>
</evidence>
<evidence type="ECO:0000313" key="3">
    <source>
        <dbReference type="Proteomes" id="UP001437256"/>
    </source>
</evidence>
<gene>
    <name evidence="2" type="ORF">AAF712_006681</name>
</gene>
<accession>A0ABR2ZY46</accession>